<dbReference type="Proteomes" id="UP000256645">
    <property type="component" value="Unassembled WGS sequence"/>
</dbReference>
<evidence type="ECO:0000256" key="1">
    <source>
        <dbReference type="ARBA" id="ARBA00022737"/>
    </source>
</evidence>
<dbReference type="PANTHER" id="PTHR24198:SF165">
    <property type="entry name" value="ANKYRIN REPEAT-CONTAINING PROTEIN-RELATED"/>
    <property type="match status" value="1"/>
</dbReference>
<comment type="caution">
    <text evidence="4">The sequence shown here is derived from an EMBL/GenBank/DDBJ whole genome shotgun (WGS) entry which is preliminary data.</text>
</comment>
<name>A0A3D8R2C8_9HELO</name>
<reference evidence="4 5" key="1">
    <citation type="journal article" date="2018" name="IMA Fungus">
        <title>IMA Genome-F 9: Draft genome sequence of Annulohypoxylon stygium, Aspergillus mulundensis, Berkeleyomyces basicola (syn. Thielaviopsis basicola), Ceratocystis smalleyi, two Cercospora beticola strains, Coleophoma cylindrospora, Fusarium fracticaudum, Phialophora cf. hyalina, and Morchella septimelata.</title>
        <authorList>
            <person name="Wingfield B.D."/>
            <person name="Bills G.F."/>
            <person name="Dong Y."/>
            <person name="Huang W."/>
            <person name="Nel W.J."/>
            <person name="Swalarsk-Parry B.S."/>
            <person name="Vaghefi N."/>
            <person name="Wilken P.M."/>
            <person name="An Z."/>
            <person name="de Beer Z.W."/>
            <person name="De Vos L."/>
            <person name="Chen L."/>
            <person name="Duong T.A."/>
            <person name="Gao Y."/>
            <person name="Hammerbacher A."/>
            <person name="Kikkert J.R."/>
            <person name="Li Y."/>
            <person name="Li H."/>
            <person name="Li K."/>
            <person name="Li Q."/>
            <person name="Liu X."/>
            <person name="Ma X."/>
            <person name="Naidoo K."/>
            <person name="Pethybridge S.J."/>
            <person name="Sun J."/>
            <person name="Steenkamp E.T."/>
            <person name="van der Nest M.A."/>
            <person name="van Wyk S."/>
            <person name="Wingfield M.J."/>
            <person name="Xiong C."/>
            <person name="Yue Q."/>
            <person name="Zhang X."/>
        </authorList>
    </citation>
    <scope>NUCLEOTIDE SEQUENCE [LARGE SCALE GENOMIC DNA]</scope>
    <source>
        <strain evidence="4 5">BP6252</strain>
    </source>
</reference>
<keyword evidence="1" id="KW-0677">Repeat</keyword>
<keyword evidence="2 3" id="KW-0040">ANK repeat</keyword>
<dbReference type="SUPFAM" id="SSF48403">
    <property type="entry name" value="Ankyrin repeat"/>
    <property type="match status" value="1"/>
</dbReference>
<gene>
    <name evidence="4" type="ORF">BP6252_09496</name>
</gene>
<protein>
    <submittedName>
        <fullName evidence="4">Uncharacterized protein</fullName>
    </submittedName>
</protein>
<feature type="repeat" description="ANK" evidence="3">
    <location>
        <begin position="178"/>
        <end position="210"/>
    </location>
</feature>
<evidence type="ECO:0000313" key="4">
    <source>
        <dbReference type="EMBL" id="RDW68100.1"/>
    </source>
</evidence>
<dbReference type="InterPro" id="IPR036770">
    <property type="entry name" value="Ankyrin_rpt-contain_sf"/>
</dbReference>
<dbReference type="InterPro" id="IPR002110">
    <property type="entry name" value="Ankyrin_rpt"/>
</dbReference>
<dbReference type="SMART" id="SM00248">
    <property type="entry name" value="ANK"/>
    <property type="match status" value="4"/>
</dbReference>
<feature type="repeat" description="ANK" evidence="3">
    <location>
        <begin position="71"/>
        <end position="95"/>
    </location>
</feature>
<dbReference type="OrthoDB" id="823504at2759"/>
<dbReference type="PROSITE" id="PS50088">
    <property type="entry name" value="ANK_REPEAT"/>
    <property type="match status" value="2"/>
</dbReference>
<dbReference type="EMBL" id="PDLM01000010">
    <property type="protein sequence ID" value="RDW68100.1"/>
    <property type="molecule type" value="Genomic_DNA"/>
</dbReference>
<dbReference type="Pfam" id="PF12796">
    <property type="entry name" value="Ank_2"/>
    <property type="match status" value="2"/>
</dbReference>
<sequence length="264" mass="28583">MAPPPHEAPGKNTNCVRGVAFWPAPRNQAGMIDPSLRLRRAIHNNDALLVSRILSSCPQLIHNPDATPLGLSNTSLHLASSLGHVAIAKLLLDRGHESEGISLNEEYQTPLMLGAKEGHTEMVHLLCTVCPSSIARRDIRGRDAIMEASLAGHDTCLQILLTFSPDGPLKLLESCDNDGNTALHFASSNGHLLVLRTLLAAGADAERRNVWSWTPVAYSATVQAEVYFKGLVAEVERRKQVRRDAQERGTGAGVRLVVGEGEEM</sequence>
<dbReference type="AlphaFoldDB" id="A0A3D8R2C8"/>
<evidence type="ECO:0000256" key="3">
    <source>
        <dbReference type="PROSITE-ProRule" id="PRU00023"/>
    </source>
</evidence>
<organism evidence="4 5">
    <name type="scientific">Coleophoma cylindrospora</name>
    <dbReference type="NCBI Taxonomy" id="1849047"/>
    <lineage>
        <taxon>Eukaryota</taxon>
        <taxon>Fungi</taxon>
        <taxon>Dikarya</taxon>
        <taxon>Ascomycota</taxon>
        <taxon>Pezizomycotina</taxon>
        <taxon>Leotiomycetes</taxon>
        <taxon>Helotiales</taxon>
        <taxon>Dermateaceae</taxon>
        <taxon>Coleophoma</taxon>
    </lineage>
</organism>
<dbReference type="Gene3D" id="1.25.40.20">
    <property type="entry name" value="Ankyrin repeat-containing domain"/>
    <property type="match status" value="1"/>
</dbReference>
<accession>A0A3D8R2C8</accession>
<proteinExistence type="predicted"/>
<evidence type="ECO:0000256" key="2">
    <source>
        <dbReference type="ARBA" id="ARBA00023043"/>
    </source>
</evidence>
<evidence type="ECO:0000313" key="5">
    <source>
        <dbReference type="Proteomes" id="UP000256645"/>
    </source>
</evidence>
<dbReference type="PANTHER" id="PTHR24198">
    <property type="entry name" value="ANKYRIN REPEAT AND PROTEIN KINASE DOMAIN-CONTAINING PROTEIN"/>
    <property type="match status" value="1"/>
</dbReference>
<dbReference type="PROSITE" id="PS50297">
    <property type="entry name" value="ANK_REP_REGION"/>
    <property type="match status" value="2"/>
</dbReference>
<keyword evidence="5" id="KW-1185">Reference proteome</keyword>
<dbReference type="STRING" id="1849047.A0A3D8R2C8"/>